<feature type="compositionally biased region" description="Basic and acidic residues" evidence="1">
    <location>
        <begin position="203"/>
        <end position="229"/>
    </location>
</feature>
<feature type="region of interest" description="Disordered" evidence="1">
    <location>
        <begin position="72"/>
        <end position="98"/>
    </location>
</feature>
<name>Q7XL46_ORYSJ</name>
<feature type="region of interest" description="Disordered" evidence="1">
    <location>
        <begin position="243"/>
        <end position="272"/>
    </location>
</feature>
<organism evidence="2 3">
    <name type="scientific">Oryza sativa subsp. japonica</name>
    <name type="common">Rice</name>
    <dbReference type="NCBI Taxonomy" id="39947"/>
    <lineage>
        <taxon>Eukaryota</taxon>
        <taxon>Viridiplantae</taxon>
        <taxon>Streptophyta</taxon>
        <taxon>Embryophyta</taxon>
        <taxon>Tracheophyta</taxon>
        <taxon>Spermatophyta</taxon>
        <taxon>Magnoliopsida</taxon>
        <taxon>Liliopsida</taxon>
        <taxon>Poales</taxon>
        <taxon>Poaceae</taxon>
        <taxon>BOP clade</taxon>
        <taxon>Oryzoideae</taxon>
        <taxon>Oryzeae</taxon>
        <taxon>Oryzinae</taxon>
        <taxon>Oryza</taxon>
        <taxon>Oryza sativa</taxon>
    </lineage>
</organism>
<gene>
    <name evidence="2" type="primary">OSJNBa0056L23.11</name>
</gene>
<feature type="compositionally biased region" description="Gly residues" evidence="1">
    <location>
        <begin position="243"/>
        <end position="254"/>
    </location>
</feature>
<dbReference type="EMBL" id="AL731603">
    <property type="protein sequence ID" value="CAE05313.2"/>
    <property type="molecule type" value="Genomic_DNA"/>
</dbReference>
<feature type="compositionally biased region" description="Basic residues" evidence="1">
    <location>
        <begin position="72"/>
        <end position="82"/>
    </location>
</feature>
<evidence type="ECO:0000256" key="1">
    <source>
        <dbReference type="SAM" id="MobiDB-lite"/>
    </source>
</evidence>
<feature type="region of interest" description="Disordered" evidence="1">
    <location>
        <begin position="114"/>
        <end position="171"/>
    </location>
</feature>
<protein>
    <submittedName>
        <fullName evidence="2">OSJNBa0056L23.11 protein</fullName>
    </submittedName>
</protein>
<dbReference type="Proteomes" id="UP000000763">
    <property type="component" value="Chromosome 4"/>
</dbReference>
<accession>Q7XL46</accession>
<sequence>MRMERPARATVFRRNRGAAGGEDNAATSIGVPATYRSRPEAGRYWTPTWRPLRRASSEEEVMPGMRAASRSRGRWWRRRPAHGKRDSGGRRWNSGGNATVLPARTRLRCFPAKRRADRGRGGGCEAEGEDGAAGRRSGEEGEAAGGGRRGGKRRAMAGTRLRRSPCETEGRPGWRRWRRRWRRRRRDRPVHGRGGTGGWRRPAAWEREEGGGERARDHGEARDGVKTIERSEGIPFYRVGAGAGLGRGQNGHGNNGRRPWKAAGLGASVPGD</sequence>
<reference evidence="3" key="2">
    <citation type="journal article" date="2008" name="Nucleic Acids Res.">
        <title>The rice annotation project database (RAP-DB): 2008 update.</title>
        <authorList>
            <consortium name="The rice annotation project (RAP)"/>
        </authorList>
    </citation>
    <scope>GENOME REANNOTATION</scope>
    <source>
        <strain evidence="3">cv. Nipponbare</strain>
    </source>
</reference>
<evidence type="ECO:0000313" key="2">
    <source>
        <dbReference type="EMBL" id="CAE05313.2"/>
    </source>
</evidence>
<proteinExistence type="predicted"/>
<evidence type="ECO:0000313" key="3">
    <source>
        <dbReference type="Proteomes" id="UP000000763"/>
    </source>
</evidence>
<dbReference type="AlphaFoldDB" id="Q7XL46"/>
<feature type="region of interest" description="Disordered" evidence="1">
    <location>
        <begin position="1"/>
        <end position="34"/>
    </location>
</feature>
<feature type="region of interest" description="Disordered" evidence="1">
    <location>
        <begin position="187"/>
        <end position="229"/>
    </location>
</feature>
<reference evidence="3" key="1">
    <citation type="journal article" date="2005" name="Nature">
        <title>The map-based sequence of the rice genome.</title>
        <authorList>
            <consortium name="International rice genome sequencing project (IRGSP)"/>
            <person name="Matsumoto T."/>
            <person name="Wu J."/>
            <person name="Kanamori H."/>
            <person name="Katayose Y."/>
            <person name="Fujisawa M."/>
            <person name="Namiki N."/>
            <person name="Mizuno H."/>
            <person name="Yamamoto K."/>
            <person name="Antonio B.A."/>
            <person name="Baba T."/>
            <person name="Sakata K."/>
            <person name="Nagamura Y."/>
            <person name="Aoki H."/>
            <person name="Arikawa K."/>
            <person name="Arita K."/>
            <person name="Bito T."/>
            <person name="Chiden Y."/>
            <person name="Fujitsuka N."/>
            <person name="Fukunaka R."/>
            <person name="Hamada M."/>
            <person name="Harada C."/>
            <person name="Hayashi A."/>
            <person name="Hijishita S."/>
            <person name="Honda M."/>
            <person name="Hosokawa S."/>
            <person name="Ichikawa Y."/>
            <person name="Idonuma A."/>
            <person name="Iijima M."/>
            <person name="Ikeda M."/>
            <person name="Ikeno M."/>
            <person name="Ito K."/>
            <person name="Ito S."/>
            <person name="Ito T."/>
            <person name="Ito Y."/>
            <person name="Ito Y."/>
            <person name="Iwabuchi A."/>
            <person name="Kamiya K."/>
            <person name="Karasawa W."/>
            <person name="Kurita K."/>
            <person name="Katagiri S."/>
            <person name="Kikuta A."/>
            <person name="Kobayashi H."/>
            <person name="Kobayashi N."/>
            <person name="Machita K."/>
            <person name="Maehara T."/>
            <person name="Masukawa M."/>
            <person name="Mizubayashi T."/>
            <person name="Mukai Y."/>
            <person name="Nagasaki H."/>
            <person name="Nagata Y."/>
            <person name="Naito S."/>
            <person name="Nakashima M."/>
            <person name="Nakama Y."/>
            <person name="Nakamichi Y."/>
            <person name="Nakamura M."/>
            <person name="Meguro A."/>
            <person name="Negishi M."/>
            <person name="Ohta I."/>
            <person name="Ohta T."/>
            <person name="Okamoto M."/>
            <person name="Ono N."/>
            <person name="Saji S."/>
            <person name="Sakaguchi M."/>
            <person name="Sakai K."/>
            <person name="Shibata M."/>
            <person name="Shimokawa T."/>
            <person name="Song J."/>
            <person name="Takazaki Y."/>
            <person name="Terasawa K."/>
            <person name="Tsugane M."/>
            <person name="Tsuji K."/>
            <person name="Ueda S."/>
            <person name="Waki K."/>
            <person name="Yamagata H."/>
            <person name="Yamamoto M."/>
            <person name="Yamamoto S."/>
            <person name="Yamane H."/>
            <person name="Yoshiki S."/>
            <person name="Yoshihara R."/>
            <person name="Yukawa K."/>
            <person name="Zhong H."/>
            <person name="Yano M."/>
            <person name="Yuan Q."/>
            <person name="Ouyang S."/>
            <person name="Liu J."/>
            <person name="Jones K.M."/>
            <person name="Gansberger K."/>
            <person name="Moffat K."/>
            <person name="Hill J."/>
            <person name="Bera J."/>
            <person name="Fadrosh D."/>
            <person name="Jin S."/>
            <person name="Johri S."/>
            <person name="Kim M."/>
            <person name="Overton L."/>
            <person name="Reardon M."/>
            <person name="Tsitrin T."/>
            <person name="Vuong H."/>
            <person name="Weaver B."/>
            <person name="Ciecko A."/>
            <person name="Tallon L."/>
            <person name="Jackson J."/>
            <person name="Pai G."/>
            <person name="Aken S.V."/>
            <person name="Utterback T."/>
            <person name="Reidmuller S."/>
            <person name="Feldblyum T."/>
            <person name="Hsiao J."/>
            <person name="Zismann V."/>
            <person name="Iobst S."/>
            <person name="de Vazeille A.R."/>
            <person name="Buell C.R."/>
            <person name="Ying K."/>
            <person name="Li Y."/>
            <person name="Lu T."/>
            <person name="Huang Y."/>
            <person name="Zhao Q."/>
            <person name="Feng Q."/>
            <person name="Zhang L."/>
            <person name="Zhu J."/>
            <person name="Weng Q."/>
            <person name="Mu J."/>
            <person name="Lu Y."/>
            <person name="Fan D."/>
            <person name="Liu Y."/>
            <person name="Guan J."/>
            <person name="Zhang Y."/>
            <person name="Yu S."/>
            <person name="Liu X."/>
            <person name="Zhang Y."/>
            <person name="Hong G."/>
            <person name="Han B."/>
            <person name="Choisne N."/>
            <person name="Demange N."/>
            <person name="Orjeda G."/>
            <person name="Samain S."/>
            <person name="Cattolico L."/>
            <person name="Pelletier E."/>
            <person name="Couloux A."/>
            <person name="Segurens B."/>
            <person name="Wincker P."/>
            <person name="D'Hont A."/>
            <person name="Scarpelli C."/>
            <person name="Weissenbach J."/>
            <person name="Salanoubat M."/>
            <person name="Quetier F."/>
            <person name="Yu Y."/>
            <person name="Kim H.R."/>
            <person name="Rambo T."/>
            <person name="Currie J."/>
            <person name="Collura K."/>
            <person name="Luo M."/>
            <person name="Yang T."/>
            <person name="Ammiraju J.S.S."/>
            <person name="Engler F."/>
            <person name="Soderlund C."/>
            <person name="Wing R.A."/>
            <person name="Palmer L.E."/>
            <person name="de la Bastide M."/>
            <person name="Spiegel L."/>
            <person name="Nascimento L."/>
            <person name="Zutavern T."/>
            <person name="O'Shaughnessy A."/>
            <person name="Dike S."/>
            <person name="Dedhia N."/>
            <person name="Preston R."/>
            <person name="Balija V."/>
            <person name="McCombie W.R."/>
            <person name="Chow T."/>
            <person name="Chen H."/>
            <person name="Chung M."/>
            <person name="Chen C."/>
            <person name="Shaw J."/>
            <person name="Wu H."/>
            <person name="Hsiao K."/>
            <person name="Chao Y."/>
            <person name="Chu M."/>
            <person name="Cheng C."/>
            <person name="Hour A."/>
            <person name="Lee P."/>
            <person name="Lin S."/>
            <person name="Lin Y."/>
            <person name="Liou J."/>
            <person name="Liu S."/>
            <person name="Hsing Y."/>
            <person name="Raghuvanshi S."/>
            <person name="Mohanty A."/>
            <person name="Bharti A.K."/>
            <person name="Gaur A."/>
            <person name="Gupta V."/>
            <person name="Kumar D."/>
            <person name="Ravi V."/>
            <person name="Vij S."/>
            <person name="Kapur A."/>
            <person name="Khurana P."/>
            <person name="Khurana P."/>
            <person name="Khurana J.P."/>
            <person name="Tyagi A.K."/>
            <person name="Gaikwad K."/>
            <person name="Singh A."/>
            <person name="Dalal V."/>
            <person name="Srivastava S."/>
            <person name="Dixit A."/>
            <person name="Pal A.K."/>
            <person name="Ghazi I.A."/>
            <person name="Yadav M."/>
            <person name="Pandit A."/>
            <person name="Bhargava A."/>
            <person name="Sureshbabu K."/>
            <person name="Batra K."/>
            <person name="Sharma T.R."/>
            <person name="Mohapatra T."/>
            <person name="Singh N.K."/>
            <person name="Messing J."/>
            <person name="Nelson A.B."/>
            <person name="Fuks G."/>
            <person name="Kavchok S."/>
            <person name="Keizer G."/>
            <person name="Linton E."/>
            <person name="Llaca V."/>
            <person name="Song R."/>
            <person name="Tanyolac B."/>
            <person name="Young S."/>
            <person name="Ho-Il K."/>
            <person name="Hahn J.H."/>
            <person name="Sangsakoo G."/>
            <person name="Vanavichit A."/>
            <person name="de Mattos Luiz.A.T."/>
            <person name="Zimmer P.D."/>
            <person name="Malone G."/>
            <person name="Dellagostin O."/>
            <person name="de Oliveira A.C."/>
            <person name="Bevan M."/>
            <person name="Bancroft I."/>
            <person name="Minx P."/>
            <person name="Cordum H."/>
            <person name="Wilson R."/>
            <person name="Cheng Z."/>
            <person name="Jin W."/>
            <person name="Jiang J."/>
            <person name="Leong S.A."/>
            <person name="Iwama H."/>
            <person name="Gojobori T."/>
            <person name="Itoh T."/>
            <person name="Niimura Y."/>
            <person name="Fujii Y."/>
            <person name="Habara T."/>
            <person name="Sakai H."/>
            <person name="Sato Y."/>
            <person name="Wilson G."/>
            <person name="Kumar K."/>
            <person name="McCouch S."/>
            <person name="Juretic N."/>
            <person name="Hoen D."/>
            <person name="Wright S."/>
            <person name="Bruskiewich R."/>
            <person name="Bureau T."/>
            <person name="Miyao A."/>
            <person name="Hirochika H."/>
            <person name="Nishikawa T."/>
            <person name="Kadowaki K."/>
            <person name="Sugiura M."/>
            <person name="Burr B."/>
            <person name="Sasaki T."/>
        </authorList>
    </citation>
    <scope>NUCLEOTIDE SEQUENCE [LARGE SCALE GENOMIC DNA]</scope>
    <source>
        <strain evidence="3">cv. Nipponbare</strain>
    </source>
</reference>
<feature type="compositionally biased region" description="Basic residues" evidence="1">
    <location>
        <begin position="149"/>
        <end position="163"/>
    </location>
</feature>